<keyword evidence="7" id="KW-1185">Reference proteome</keyword>
<dbReference type="PROSITE" id="PS51257">
    <property type="entry name" value="PROKAR_LIPOPROTEIN"/>
    <property type="match status" value="1"/>
</dbReference>
<dbReference type="CDD" id="cd01949">
    <property type="entry name" value="GGDEF"/>
    <property type="match status" value="1"/>
</dbReference>
<organism evidence="6 7">
    <name type="scientific">Plasticicumulans lactativorans</name>
    <dbReference type="NCBI Taxonomy" id="1133106"/>
    <lineage>
        <taxon>Bacteria</taxon>
        <taxon>Pseudomonadati</taxon>
        <taxon>Pseudomonadota</taxon>
        <taxon>Gammaproteobacteria</taxon>
        <taxon>Candidatus Competibacteraceae</taxon>
        <taxon>Plasticicumulans</taxon>
    </lineage>
</organism>
<dbReference type="GO" id="GO:0052621">
    <property type="term" value="F:diguanylate cyclase activity"/>
    <property type="evidence" value="ECO:0007669"/>
    <property type="project" value="UniProtKB-EC"/>
</dbReference>
<feature type="domain" description="GGDEF" evidence="5">
    <location>
        <begin position="124"/>
        <end position="255"/>
    </location>
</feature>
<dbReference type="EC" id="2.7.7.65" evidence="2"/>
<dbReference type="GO" id="GO:0043709">
    <property type="term" value="P:cell adhesion involved in single-species biofilm formation"/>
    <property type="evidence" value="ECO:0007669"/>
    <property type="project" value="TreeGrafter"/>
</dbReference>
<dbReference type="SMART" id="SM00267">
    <property type="entry name" value="GGDEF"/>
    <property type="match status" value="1"/>
</dbReference>
<evidence type="ECO:0000256" key="1">
    <source>
        <dbReference type="ARBA" id="ARBA00001946"/>
    </source>
</evidence>
<comment type="caution">
    <text evidence="6">The sequence shown here is derived from an EMBL/GenBank/DDBJ whole genome shotgun (WGS) entry which is preliminary data.</text>
</comment>
<name>A0A4R2KWK1_9GAMM</name>
<dbReference type="PANTHER" id="PTHR45138:SF9">
    <property type="entry name" value="DIGUANYLATE CYCLASE DGCM-RELATED"/>
    <property type="match status" value="1"/>
</dbReference>
<dbReference type="AlphaFoldDB" id="A0A4R2KWK1"/>
<dbReference type="EMBL" id="SLWY01000021">
    <property type="protein sequence ID" value="TCO78911.1"/>
    <property type="molecule type" value="Genomic_DNA"/>
</dbReference>
<dbReference type="GO" id="GO:0005886">
    <property type="term" value="C:plasma membrane"/>
    <property type="evidence" value="ECO:0007669"/>
    <property type="project" value="TreeGrafter"/>
</dbReference>
<proteinExistence type="predicted"/>
<keyword evidence="4" id="KW-0812">Transmembrane</keyword>
<evidence type="ECO:0000256" key="2">
    <source>
        <dbReference type="ARBA" id="ARBA00012528"/>
    </source>
</evidence>
<dbReference type="GO" id="GO:1902201">
    <property type="term" value="P:negative regulation of bacterial-type flagellum-dependent cell motility"/>
    <property type="evidence" value="ECO:0007669"/>
    <property type="project" value="TreeGrafter"/>
</dbReference>
<keyword evidence="4" id="KW-0472">Membrane</keyword>
<dbReference type="InterPro" id="IPR029787">
    <property type="entry name" value="Nucleotide_cyclase"/>
</dbReference>
<dbReference type="Gene3D" id="3.30.70.270">
    <property type="match status" value="1"/>
</dbReference>
<protein>
    <recommendedName>
        <fullName evidence="2">diguanylate cyclase</fullName>
        <ecNumber evidence="2">2.7.7.65</ecNumber>
    </recommendedName>
</protein>
<keyword evidence="4" id="KW-1133">Transmembrane helix</keyword>
<feature type="transmembrane region" description="Helical" evidence="4">
    <location>
        <begin position="57"/>
        <end position="80"/>
    </location>
</feature>
<accession>A0A4R2KWK1</accession>
<evidence type="ECO:0000313" key="6">
    <source>
        <dbReference type="EMBL" id="TCO78911.1"/>
    </source>
</evidence>
<dbReference type="Proteomes" id="UP000295765">
    <property type="component" value="Unassembled WGS sequence"/>
</dbReference>
<evidence type="ECO:0000256" key="4">
    <source>
        <dbReference type="SAM" id="Phobius"/>
    </source>
</evidence>
<evidence type="ECO:0000259" key="5">
    <source>
        <dbReference type="PROSITE" id="PS50887"/>
    </source>
</evidence>
<dbReference type="InterPro" id="IPR043128">
    <property type="entry name" value="Rev_trsase/Diguanyl_cyclase"/>
</dbReference>
<sequence>MDETRPGRASACLRGMLLRRWGPAVGTLVLTAAACLLSMLVVLVIDACCRALDLPLSLALAALVPAIAAPPMIFTLCLVLRRLYRTRDELLRRSTTDELTAVASRGHFRALAERELARAARHRHACALLMIDADHFNAINDRYGHAVGDEVLRVLAAVLRDGVRAIDLVGRMGGEEFAVLLPQASGACAGLVAERLRRTVAQCRVATPQGPIGVTVSIGLALGGAPDLDALLHVADAALYRAKALGRNRVEPAEPLAEGAAAPARLAFGDEEA</sequence>
<evidence type="ECO:0000313" key="7">
    <source>
        <dbReference type="Proteomes" id="UP000295765"/>
    </source>
</evidence>
<dbReference type="InterPro" id="IPR000160">
    <property type="entry name" value="GGDEF_dom"/>
</dbReference>
<dbReference type="PANTHER" id="PTHR45138">
    <property type="entry name" value="REGULATORY COMPONENTS OF SENSORY TRANSDUCTION SYSTEM"/>
    <property type="match status" value="1"/>
</dbReference>
<dbReference type="FunFam" id="3.30.70.270:FF:000001">
    <property type="entry name" value="Diguanylate cyclase domain protein"/>
    <property type="match status" value="1"/>
</dbReference>
<dbReference type="Pfam" id="PF00990">
    <property type="entry name" value="GGDEF"/>
    <property type="match status" value="1"/>
</dbReference>
<evidence type="ECO:0000256" key="3">
    <source>
        <dbReference type="ARBA" id="ARBA00034247"/>
    </source>
</evidence>
<dbReference type="SUPFAM" id="SSF55073">
    <property type="entry name" value="Nucleotide cyclase"/>
    <property type="match status" value="1"/>
</dbReference>
<comment type="catalytic activity">
    <reaction evidence="3">
        <text>2 GTP = 3',3'-c-di-GMP + 2 diphosphate</text>
        <dbReference type="Rhea" id="RHEA:24898"/>
        <dbReference type="ChEBI" id="CHEBI:33019"/>
        <dbReference type="ChEBI" id="CHEBI:37565"/>
        <dbReference type="ChEBI" id="CHEBI:58805"/>
        <dbReference type="EC" id="2.7.7.65"/>
    </reaction>
</comment>
<feature type="transmembrane region" description="Helical" evidence="4">
    <location>
        <begin position="21"/>
        <end position="45"/>
    </location>
</feature>
<reference evidence="6 7" key="1">
    <citation type="submission" date="2019-03" db="EMBL/GenBank/DDBJ databases">
        <title>Genomic Encyclopedia of Type Strains, Phase IV (KMG-IV): sequencing the most valuable type-strain genomes for metagenomic binning, comparative biology and taxonomic classification.</title>
        <authorList>
            <person name="Goeker M."/>
        </authorList>
    </citation>
    <scope>NUCLEOTIDE SEQUENCE [LARGE SCALE GENOMIC DNA]</scope>
    <source>
        <strain evidence="6 7">DSM 25287</strain>
    </source>
</reference>
<comment type="cofactor">
    <cofactor evidence="1">
        <name>Mg(2+)</name>
        <dbReference type="ChEBI" id="CHEBI:18420"/>
    </cofactor>
</comment>
<dbReference type="InterPro" id="IPR050469">
    <property type="entry name" value="Diguanylate_Cyclase"/>
</dbReference>
<dbReference type="PROSITE" id="PS50887">
    <property type="entry name" value="GGDEF"/>
    <property type="match status" value="1"/>
</dbReference>
<dbReference type="NCBIfam" id="TIGR00254">
    <property type="entry name" value="GGDEF"/>
    <property type="match status" value="1"/>
</dbReference>
<gene>
    <name evidence="6" type="ORF">EV699_12124</name>
</gene>
<dbReference type="RefSeq" id="WP_165904184.1">
    <property type="nucleotide sequence ID" value="NZ_SLWY01000021.1"/>
</dbReference>